<feature type="transmembrane region" description="Helical" evidence="6">
    <location>
        <begin position="225"/>
        <end position="241"/>
    </location>
</feature>
<keyword evidence="3 6" id="KW-0812">Transmembrane</keyword>
<organism evidence="7">
    <name type="scientific">candidate division WOR-3 bacterium</name>
    <dbReference type="NCBI Taxonomy" id="2052148"/>
    <lineage>
        <taxon>Bacteria</taxon>
        <taxon>Bacteria division WOR-3</taxon>
    </lineage>
</organism>
<accession>A0A7C0ZIP4</accession>
<dbReference type="InterPro" id="IPR022791">
    <property type="entry name" value="L-PG_synthase/AglD"/>
</dbReference>
<feature type="transmembrane region" description="Helical" evidence="6">
    <location>
        <begin position="80"/>
        <end position="102"/>
    </location>
</feature>
<keyword evidence="5 6" id="KW-0472">Membrane</keyword>
<reference evidence="7" key="1">
    <citation type="journal article" date="2020" name="mSystems">
        <title>Genome- and Community-Level Interaction Insights into Carbon Utilization and Element Cycling Functions of Hydrothermarchaeota in Hydrothermal Sediment.</title>
        <authorList>
            <person name="Zhou Z."/>
            <person name="Liu Y."/>
            <person name="Xu W."/>
            <person name="Pan J."/>
            <person name="Luo Z.H."/>
            <person name="Li M."/>
        </authorList>
    </citation>
    <scope>NUCLEOTIDE SEQUENCE [LARGE SCALE GENOMIC DNA]</scope>
    <source>
        <strain evidence="7">HyVt-102</strain>
    </source>
</reference>
<feature type="transmembrane region" description="Helical" evidence="6">
    <location>
        <begin position="114"/>
        <end position="134"/>
    </location>
</feature>
<proteinExistence type="predicted"/>
<evidence type="ECO:0000313" key="7">
    <source>
        <dbReference type="EMBL" id="HDI83345.1"/>
    </source>
</evidence>
<evidence type="ECO:0000256" key="6">
    <source>
        <dbReference type="SAM" id="Phobius"/>
    </source>
</evidence>
<evidence type="ECO:0000256" key="2">
    <source>
        <dbReference type="ARBA" id="ARBA00022475"/>
    </source>
</evidence>
<keyword evidence="2" id="KW-1003">Cell membrane</keyword>
<name>A0A7C0ZIP4_UNCW3</name>
<feature type="transmembrane region" description="Helical" evidence="6">
    <location>
        <begin position="193"/>
        <end position="213"/>
    </location>
</feature>
<dbReference type="Proteomes" id="UP000885847">
    <property type="component" value="Unassembled WGS sequence"/>
</dbReference>
<dbReference type="PANTHER" id="PTHR37693:SF1">
    <property type="entry name" value="INTEGRAL MEMBRANE PROTEIN"/>
    <property type="match status" value="1"/>
</dbReference>
<dbReference type="NCBIfam" id="TIGR00374">
    <property type="entry name" value="flippase-like domain"/>
    <property type="match status" value="1"/>
</dbReference>
<gene>
    <name evidence="7" type="ORF">ENF18_06095</name>
</gene>
<comment type="subcellular location">
    <subcellularLocation>
        <location evidence="1">Cell membrane</location>
        <topology evidence="1">Multi-pass membrane protein</topology>
    </subcellularLocation>
</comment>
<feature type="transmembrane region" description="Helical" evidence="6">
    <location>
        <begin position="253"/>
        <end position="273"/>
    </location>
</feature>
<keyword evidence="4 6" id="KW-1133">Transmembrane helix</keyword>
<comment type="caution">
    <text evidence="7">The sequence shown here is derived from an EMBL/GenBank/DDBJ whole genome shotgun (WGS) entry which is preliminary data.</text>
</comment>
<dbReference type="EMBL" id="DQWE01000290">
    <property type="protein sequence ID" value="HDI83345.1"/>
    <property type="molecule type" value="Genomic_DNA"/>
</dbReference>
<evidence type="ECO:0000256" key="4">
    <source>
        <dbReference type="ARBA" id="ARBA00022989"/>
    </source>
</evidence>
<dbReference type="Pfam" id="PF03706">
    <property type="entry name" value="LPG_synthase_TM"/>
    <property type="match status" value="1"/>
</dbReference>
<dbReference type="GO" id="GO:0005886">
    <property type="term" value="C:plasma membrane"/>
    <property type="evidence" value="ECO:0007669"/>
    <property type="project" value="UniProtKB-SubCell"/>
</dbReference>
<feature type="transmembrane region" description="Helical" evidence="6">
    <location>
        <begin position="38"/>
        <end position="60"/>
    </location>
</feature>
<feature type="transmembrane region" description="Helical" evidence="6">
    <location>
        <begin position="168"/>
        <end position="187"/>
    </location>
</feature>
<dbReference type="PANTHER" id="PTHR37693">
    <property type="entry name" value="PHOSPHATIDYLGLYCEROL LYSYLTRANSFERASE"/>
    <property type="match status" value="1"/>
</dbReference>
<evidence type="ECO:0000256" key="5">
    <source>
        <dbReference type="ARBA" id="ARBA00023136"/>
    </source>
</evidence>
<evidence type="ECO:0000256" key="1">
    <source>
        <dbReference type="ARBA" id="ARBA00004651"/>
    </source>
</evidence>
<protein>
    <submittedName>
        <fullName evidence="7">Flippase-like domain-containing protein</fullName>
    </submittedName>
</protein>
<evidence type="ECO:0000256" key="3">
    <source>
        <dbReference type="ARBA" id="ARBA00022692"/>
    </source>
</evidence>
<sequence>LHLIGAILLWGVMAGTDYLGLMVFTRGAGKDIRFIDSMSVITIGQFLSLVTPFQVSGLPVQVFYLKKKCKIDYGEGTSLLFIRAVSALTIFLLSAPFVFMFAGEAFQNPLVKHTTRIIGILTIIAVVVVAFAMARPRWFTRFMKGKAGKFLNQVFEFRKTFLNFFAKSWLYFIVGLLLMVISFTAYFMIAPVLMRGLCIPVSIIKVLLFQLILRFALIFSPSPGASGFAEAGFAGLFYSMIPKNLLGIYVSLWRFFTSYISAIIGGILLMKFIKET</sequence>
<dbReference type="AlphaFoldDB" id="A0A7C0ZIP4"/>
<feature type="non-terminal residue" evidence="7">
    <location>
        <position position="1"/>
    </location>
</feature>